<reference evidence="2 3" key="1">
    <citation type="submission" date="2016-06" db="EMBL/GenBank/DDBJ databases">
        <authorList>
            <person name="Kjaerup R.B."/>
            <person name="Dalgaard T.S."/>
            <person name="Juul-Madsen H.R."/>
        </authorList>
    </citation>
    <scope>NUCLEOTIDE SEQUENCE [LARGE SCALE GENOMIC DNA]</scope>
</reference>
<dbReference type="AlphaFoldDB" id="A0A1X7REB3"/>
<evidence type="ECO:0000313" key="3">
    <source>
        <dbReference type="Proteomes" id="UP000215127"/>
    </source>
</evidence>
<organism evidence="2 3">
    <name type="scientific">Zymoseptoria tritici (strain ST99CH_3D7)</name>
    <dbReference type="NCBI Taxonomy" id="1276538"/>
    <lineage>
        <taxon>Eukaryota</taxon>
        <taxon>Fungi</taxon>
        <taxon>Dikarya</taxon>
        <taxon>Ascomycota</taxon>
        <taxon>Pezizomycotina</taxon>
        <taxon>Dothideomycetes</taxon>
        <taxon>Dothideomycetidae</taxon>
        <taxon>Mycosphaerellales</taxon>
        <taxon>Mycosphaerellaceae</taxon>
        <taxon>Zymoseptoria</taxon>
    </lineage>
</organism>
<protein>
    <recommendedName>
        <fullName evidence="4">CUE domain-containing protein</fullName>
    </recommendedName>
</protein>
<name>A0A1X7REB3_ZYMT9</name>
<feature type="region of interest" description="Disordered" evidence="1">
    <location>
        <begin position="1"/>
        <end position="127"/>
    </location>
</feature>
<feature type="compositionally biased region" description="Polar residues" evidence="1">
    <location>
        <begin position="18"/>
        <end position="30"/>
    </location>
</feature>
<dbReference type="EMBL" id="LT853692">
    <property type="protein sequence ID" value="SMQ45743.1"/>
    <property type="molecule type" value="Genomic_DNA"/>
</dbReference>
<accession>A0A1X7REB3</accession>
<keyword evidence="3" id="KW-1185">Reference proteome</keyword>
<sequence>MSGQGGYYQQGYQEEALPSTNPWAEETGSNQHPSQQQLPHQQQYQQYQPPQGPPPQQQQQQQSGWQPQEHSYDPPSSGYQPPPGLPPRRTDTFQEENIVPPSERGEQREAMETFEMNRSKPENETDKNVAKLQEEFPSVDGALIAALYGDSQSLSGTREMLQELSAS</sequence>
<feature type="compositionally biased region" description="Low complexity" evidence="1">
    <location>
        <begin position="31"/>
        <end position="49"/>
    </location>
</feature>
<evidence type="ECO:0000313" key="2">
    <source>
        <dbReference type="EMBL" id="SMQ45743.1"/>
    </source>
</evidence>
<feature type="compositionally biased region" description="Low complexity" evidence="1">
    <location>
        <begin position="57"/>
        <end position="68"/>
    </location>
</feature>
<evidence type="ECO:0008006" key="4">
    <source>
        <dbReference type="Google" id="ProtNLM"/>
    </source>
</evidence>
<proteinExistence type="predicted"/>
<evidence type="ECO:0000256" key="1">
    <source>
        <dbReference type="SAM" id="MobiDB-lite"/>
    </source>
</evidence>
<dbReference type="Proteomes" id="UP000215127">
    <property type="component" value="Chromosome 1"/>
</dbReference>
<feature type="compositionally biased region" description="Basic and acidic residues" evidence="1">
    <location>
        <begin position="103"/>
        <end position="127"/>
    </location>
</feature>
<gene>
    <name evidence="2" type="ORF">ZT3D7_G888</name>
</gene>